<accession>A0A8S5RYY3</accession>
<proteinExistence type="predicted"/>
<evidence type="ECO:0000313" key="1">
    <source>
        <dbReference type="EMBL" id="DAF43849.1"/>
    </source>
</evidence>
<organism evidence="1">
    <name type="scientific">Myoviridae sp. ctNQV2</name>
    <dbReference type="NCBI Taxonomy" id="2827683"/>
    <lineage>
        <taxon>Viruses</taxon>
        <taxon>Duplodnaviria</taxon>
        <taxon>Heunggongvirae</taxon>
        <taxon>Uroviricota</taxon>
        <taxon>Caudoviricetes</taxon>
    </lineage>
</organism>
<protein>
    <submittedName>
        <fullName evidence="1">Uncharacterized protein</fullName>
    </submittedName>
</protein>
<dbReference type="EMBL" id="BK032510">
    <property type="protein sequence ID" value="DAF43849.1"/>
    <property type="molecule type" value="Genomic_DNA"/>
</dbReference>
<reference evidence="1" key="1">
    <citation type="journal article" date="2021" name="Proc. Natl. Acad. Sci. U.S.A.">
        <title>A Catalog of Tens of Thousands of Viruses from Human Metagenomes Reveals Hidden Associations with Chronic Diseases.</title>
        <authorList>
            <person name="Tisza M.J."/>
            <person name="Buck C.B."/>
        </authorList>
    </citation>
    <scope>NUCLEOTIDE SEQUENCE</scope>
    <source>
        <strain evidence="1">CtNQV2</strain>
    </source>
</reference>
<sequence length="199" mass="23631">MRKFIVANISSYIGQCVEAEHYYCTIYKNIQIDIDKNISVLHHCRTSFEKEELYKVLSKEDAETLNKKDNYSFWEEGSKVTRFNSIAEIKEELLKQFPNDNIVTYEDCEPHREMLIKIDGEIKSIDFLGEIWNTVPNSVWKDLLPEHFKVKCECGKEYSEEEVQELIFTHKIGNRELAVFDIDFCYCCKRPYLMWNVVL</sequence>
<name>A0A8S5RYY3_9CAUD</name>